<dbReference type="RefSeq" id="WP_188965184.1">
    <property type="nucleotide sequence ID" value="NZ_BMKW01000001.1"/>
</dbReference>
<reference evidence="2" key="2">
    <citation type="submission" date="2020-09" db="EMBL/GenBank/DDBJ databases">
        <authorList>
            <person name="Sun Q."/>
            <person name="Zhou Y."/>
        </authorList>
    </citation>
    <scope>NUCLEOTIDE SEQUENCE</scope>
    <source>
        <strain evidence="2">CGMCC 1.3617</strain>
    </source>
</reference>
<evidence type="ECO:0000256" key="1">
    <source>
        <dbReference type="ARBA" id="ARBA00006987"/>
    </source>
</evidence>
<dbReference type="InterPro" id="IPR005064">
    <property type="entry name" value="BUG"/>
</dbReference>
<dbReference type="PANTHER" id="PTHR42928:SF5">
    <property type="entry name" value="BLR1237 PROTEIN"/>
    <property type="match status" value="1"/>
</dbReference>
<dbReference type="PANTHER" id="PTHR42928">
    <property type="entry name" value="TRICARBOXYLATE-BINDING PROTEIN"/>
    <property type="match status" value="1"/>
</dbReference>
<dbReference type="Proteomes" id="UP000661507">
    <property type="component" value="Unassembled WGS sequence"/>
</dbReference>
<dbReference type="PIRSF" id="PIRSF017082">
    <property type="entry name" value="YflP"/>
    <property type="match status" value="1"/>
</dbReference>
<dbReference type="EMBL" id="BMKW01000001">
    <property type="protein sequence ID" value="GGI99971.1"/>
    <property type="molecule type" value="Genomic_DNA"/>
</dbReference>
<evidence type="ECO:0000313" key="2">
    <source>
        <dbReference type="EMBL" id="GGI99971.1"/>
    </source>
</evidence>
<keyword evidence="3" id="KW-1185">Reference proteome</keyword>
<protein>
    <submittedName>
        <fullName evidence="2">ABC transporter substrate-binding protein</fullName>
    </submittedName>
</protein>
<reference evidence="2" key="1">
    <citation type="journal article" date="2014" name="Int. J. Syst. Evol. Microbiol.">
        <title>Complete genome sequence of Corynebacterium casei LMG S-19264T (=DSM 44701T), isolated from a smear-ripened cheese.</title>
        <authorList>
            <consortium name="US DOE Joint Genome Institute (JGI-PGF)"/>
            <person name="Walter F."/>
            <person name="Albersmeier A."/>
            <person name="Kalinowski J."/>
            <person name="Ruckert C."/>
        </authorList>
    </citation>
    <scope>NUCLEOTIDE SEQUENCE</scope>
    <source>
        <strain evidence="2">CGMCC 1.3617</strain>
    </source>
</reference>
<accession>A0A917NH01</accession>
<comment type="similarity">
    <text evidence="1">Belongs to the UPF0065 (bug) family.</text>
</comment>
<dbReference type="Gene3D" id="3.40.190.10">
    <property type="entry name" value="Periplasmic binding protein-like II"/>
    <property type="match status" value="1"/>
</dbReference>
<dbReference type="SUPFAM" id="SSF53850">
    <property type="entry name" value="Periplasmic binding protein-like II"/>
    <property type="match status" value="1"/>
</dbReference>
<dbReference type="Gene3D" id="3.40.190.150">
    <property type="entry name" value="Bordetella uptake gene, domain 1"/>
    <property type="match status" value="1"/>
</dbReference>
<dbReference type="AlphaFoldDB" id="A0A917NH01"/>
<comment type="caution">
    <text evidence="2">The sequence shown here is derived from an EMBL/GenBank/DDBJ whole genome shotgun (WGS) entry which is preliminary data.</text>
</comment>
<evidence type="ECO:0000313" key="3">
    <source>
        <dbReference type="Proteomes" id="UP000661507"/>
    </source>
</evidence>
<sequence length="323" mass="33847">MTEIARRAALAGLGTFLAAPALRAQPWQPSRPIRIVVTYPPGGVNDIVARIVAEPLARELGQAVVIENRAGAGGNIGTQAVVQSEADGLSILLGTTALFGVNPIVYARSGVDALRDFTSLGMLGEVANVFSVIPGRVEATNVAAFIEEAKRRPLVYGSVGNGSSSHLSAALFLQMTGIEATHVPYRGSSPLVAAMLAKDVDFGFDTTATSTAHIRSGAFRALAVTTTRRAGALPDVPTMQEAGVAGYDLGIWFNLAVVKRTPEPIVARLREAVGKIGTPETAARLRTAFVEPISVPVAEGDAWIAASAMRWQAIARDMHLSAD</sequence>
<name>A0A917NH01_9PROT</name>
<proteinExistence type="inferred from homology"/>
<organism evidence="2 3">
    <name type="scientific">Neoroseomonas lacus</name>
    <dbReference type="NCBI Taxonomy" id="287609"/>
    <lineage>
        <taxon>Bacteria</taxon>
        <taxon>Pseudomonadati</taxon>
        <taxon>Pseudomonadota</taxon>
        <taxon>Alphaproteobacteria</taxon>
        <taxon>Acetobacterales</taxon>
        <taxon>Acetobacteraceae</taxon>
        <taxon>Neoroseomonas</taxon>
    </lineage>
</organism>
<dbReference type="Pfam" id="PF03401">
    <property type="entry name" value="TctC"/>
    <property type="match status" value="1"/>
</dbReference>
<dbReference type="InterPro" id="IPR042100">
    <property type="entry name" value="Bug_dom1"/>
</dbReference>
<gene>
    <name evidence="2" type="ORF">GCM10011320_03510</name>
</gene>